<dbReference type="InterPro" id="IPR043502">
    <property type="entry name" value="DNA/RNA_pol_sf"/>
</dbReference>
<accession>A0A818B925</accession>
<dbReference type="InterPro" id="IPR036691">
    <property type="entry name" value="Endo/exonu/phosph_ase_sf"/>
</dbReference>
<gene>
    <name evidence="2" type="ORF">KIK155_LOCUS9420</name>
</gene>
<dbReference type="InterPro" id="IPR000477">
    <property type="entry name" value="RT_dom"/>
</dbReference>
<feature type="domain" description="Reverse transcriptase" evidence="1">
    <location>
        <begin position="358"/>
        <end position="634"/>
    </location>
</feature>
<dbReference type="Pfam" id="PF00078">
    <property type="entry name" value="RVT_1"/>
    <property type="match status" value="1"/>
</dbReference>
<dbReference type="InterPro" id="IPR052560">
    <property type="entry name" value="RdDP_mobile_element"/>
</dbReference>
<dbReference type="PANTHER" id="PTHR36688:SF2">
    <property type="entry name" value="ENDONUCLEASE_EXONUCLEASE_PHOSPHATASE DOMAIN-CONTAINING PROTEIN"/>
    <property type="match status" value="1"/>
</dbReference>
<evidence type="ECO:0000313" key="3">
    <source>
        <dbReference type="Proteomes" id="UP000663865"/>
    </source>
</evidence>
<dbReference type="SUPFAM" id="SSF56219">
    <property type="entry name" value="DNase I-like"/>
    <property type="match status" value="1"/>
</dbReference>
<dbReference type="Gene3D" id="3.60.10.10">
    <property type="entry name" value="Endonuclease/exonuclease/phosphatase"/>
    <property type="match status" value="1"/>
</dbReference>
<reference evidence="2" key="1">
    <citation type="submission" date="2021-02" db="EMBL/GenBank/DDBJ databases">
        <authorList>
            <person name="Nowell W R."/>
        </authorList>
    </citation>
    <scope>NUCLEOTIDE SEQUENCE</scope>
</reference>
<proteinExistence type="predicted"/>
<dbReference type="PROSITE" id="PS50878">
    <property type="entry name" value="RT_POL"/>
    <property type="match status" value="1"/>
</dbReference>
<dbReference type="PANTHER" id="PTHR36688">
    <property type="entry name" value="ENDO/EXONUCLEASE/PHOSPHATASE DOMAIN-CONTAINING PROTEIN"/>
    <property type="match status" value="1"/>
</dbReference>
<name>A0A818B925_9BILA</name>
<dbReference type="Pfam" id="PF14529">
    <property type="entry name" value="Exo_endo_phos_2"/>
    <property type="match status" value="1"/>
</dbReference>
<dbReference type="CDD" id="cd01650">
    <property type="entry name" value="RT_nLTR_like"/>
    <property type="match status" value="1"/>
</dbReference>
<comment type="caution">
    <text evidence="2">The sequence shown here is derived from an EMBL/GenBank/DDBJ whole genome shotgun (WGS) entry which is preliminary data.</text>
</comment>
<evidence type="ECO:0000259" key="1">
    <source>
        <dbReference type="PROSITE" id="PS50878"/>
    </source>
</evidence>
<dbReference type="EMBL" id="CAJNYV010001326">
    <property type="protein sequence ID" value="CAF3415312.1"/>
    <property type="molecule type" value="Genomic_DNA"/>
</dbReference>
<dbReference type="Proteomes" id="UP000663865">
    <property type="component" value="Unassembled WGS sequence"/>
</dbReference>
<protein>
    <recommendedName>
        <fullName evidence="1">Reverse transcriptase domain-containing protein</fullName>
    </recommendedName>
</protein>
<dbReference type="InterPro" id="IPR005135">
    <property type="entry name" value="Endo/exonuclease/phosphatase"/>
</dbReference>
<evidence type="ECO:0000313" key="2">
    <source>
        <dbReference type="EMBL" id="CAF3415312.1"/>
    </source>
</evidence>
<dbReference type="SUPFAM" id="SSF56672">
    <property type="entry name" value="DNA/RNA polymerases"/>
    <property type="match status" value="1"/>
</dbReference>
<dbReference type="GO" id="GO:0003824">
    <property type="term" value="F:catalytic activity"/>
    <property type="evidence" value="ECO:0007669"/>
    <property type="project" value="InterPro"/>
</dbReference>
<organism evidence="2 3">
    <name type="scientific">Rotaria socialis</name>
    <dbReference type="NCBI Taxonomy" id="392032"/>
    <lineage>
        <taxon>Eukaryota</taxon>
        <taxon>Metazoa</taxon>
        <taxon>Spiralia</taxon>
        <taxon>Gnathifera</taxon>
        <taxon>Rotifera</taxon>
        <taxon>Eurotatoria</taxon>
        <taxon>Bdelloidea</taxon>
        <taxon>Philodinida</taxon>
        <taxon>Philodinidae</taxon>
        <taxon>Rotaria</taxon>
    </lineage>
</organism>
<dbReference type="AlphaFoldDB" id="A0A818B925"/>
<sequence>MIVGDLNAALQHMGSRKTNAKGRQLQDLLEEGYLYCIEDDSSTYERNDYEEKIDWIIASQPLLSFISNVETHPTIGSTSGHKPLTLEISIGVEYKPTSPRTSFNFKAANWSKFRKILNDQLQLWNQSRAINTTVKIEEYNMFITNSLLEATQAAIPKLKQATSSYTISEATRSLIKTKHQHYRRWRKDRQETDKQLYYKYKLLLTNSLRNDRKDQYKKLMSSLCQKKMYSESVWLTVRKFHQKRIKQSFPRIMKYNNIVATSEKEKANVFAEFFQSEIYAAPNNTLPFHDQVSNQVNVIRNRMQNTADIKWKKITPEEVKWHMKQLRNSATGPDNIHNRCLKNYTSQLIDHLTLLFNSIVDVGYIAIMWKKANIILLLKPNKGKQQPSSYRPISLLSCLGKLLERIIKQRLLLELNARNILPQHQAGFRPKRSTMYNIVRIERYIKSQLHHPMKRRHAAASFFGIEAAFDSVWHEGLIYKFNDLRLPTYIIKYLISFLENRTATVELDNTLSRLFTLSSGTPQCSPLSPLLYIIYTSDLMNGIPPHTEHGLFADDTALWTSSHQLANLNNRLQQSINEFEKCCKAWKLKLQPIKTELVHFSIHPRKKYKNPVQVKVEDIIIQPATSTRYLGVIIDNRLSWRTHQKQVETRIAAQLSLLRFLNRAAIEPNHNIMINLYKSLIRTVIIYDYPVLLSADNKIWDRIQIVQNKALRVALGLPHYTSVDSIH</sequence>